<dbReference type="RefSeq" id="WP_129724775.1">
    <property type="nucleotide sequence ID" value="NZ_LR215033.1"/>
</dbReference>
<dbReference type="AlphaFoldDB" id="A0A449B0K9"/>
<geneLocation type="plasmid" evidence="1 2">
    <name>3</name>
</geneLocation>
<protein>
    <submittedName>
        <fullName evidence="1">Uncharacterized protein</fullName>
    </submittedName>
</protein>
<evidence type="ECO:0000313" key="1">
    <source>
        <dbReference type="EMBL" id="VEU73321.1"/>
    </source>
</evidence>
<gene>
    <name evidence="1" type="ORF">NCTC10186_00829</name>
</gene>
<dbReference type="Proteomes" id="UP000289862">
    <property type="component" value="Plasmid 3"/>
</dbReference>
<reference evidence="1 2" key="1">
    <citation type="submission" date="2019-01" db="EMBL/GenBank/DDBJ databases">
        <authorList>
            <consortium name="Pathogen Informatics"/>
        </authorList>
    </citation>
    <scope>NUCLEOTIDE SEQUENCE [LARGE SCALE GENOMIC DNA]</scope>
    <source>
        <strain evidence="1 2">NCTC10186</strain>
        <plasmid evidence="2">3</plasmid>
    </source>
</reference>
<dbReference type="EMBL" id="LR215033">
    <property type="protein sequence ID" value="VEU73321.1"/>
    <property type="molecule type" value="Genomic_DNA"/>
</dbReference>
<evidence type="ECO:0000313" key="2">
    <source>
        <dbReference type="Proteomes" id="UP000289862"/>
    </source>
</evidence>
<organism evidence="1 2">
    <name type="scientific">Mycoplasmopsis gallopavonis</name>
    <dbReference type="NCBI Taxonomy" id="76629"/>
    <lineage>
        <taxon>Bacteria</taxon>
        <taxon>Bacillati</taxon>
        <taxon>Mycoplasmatota</taxon>
        <taxon>Mycoplasmoidales</taxon>
        <taxon>Metamycoplasmataceae</taxon>
        <taxon>Mycoplasmopsis</taxon>
    </lineage>
</organism>
<name>A0A449B0K9_9BACT</name>
<keyword evidence="2" id="KW-1185">Reference proteome</keyword>
<keyword evidence="1" id="KW-0614">Plasmid</keyword>
<dbReference type="KEGG" id="mgal:NCTC10186_00829"/>
<sequence length="163" mass="18811">MNSNHTEYTDSYDTSATRDKRPNLELFQGLLTPGRLIGQKFIVYKNDSPEHLKNITISEKEKVAQGLLLVLPYDITKGEFEDLKKANPKIYDQVQFSDFEPAIIKNVKKQALVDPAGKVTPISMKLDFEFTNDREERSKEFSHYYKEVPETLFDMQSLGFIVI</sequence>
<proteinExistence type="predicted"/>
<accession>A0A449B0K9</accession>